<evidence type="ECO:0000313" key="8">
    <source>
        <dbReference type="Proteomes" id="UP000178558"/>
    </source>
</evidence>
<organism evidence="7 8">
    <name type="scientific">Candidatus Roizmanbacteria bacterium RIFCSPLOWO2_01_FULL_40_42</name>
    <dbReference type="NCBI Taxonomy" id="1802066"/>
    <lineage>
        <taxon>Bacteria</taxon>
        <taxon>Candidatus Roizmaniibacteriota</taxon>
    </lineage>
</organism>
<dbReference type="Pfam" id="PF00413">
    <property type="entry name" value="Peptidase_M10"/>
    <property type="match status" value="1"/>
</dbReference>
<keyword evidence="1" id="KW-0645">Protease</keyword>
<keyword evidence="5" id="KW-0175">Coiled coil</keyword>
<dbReference type="GO" id="GO:0006508">
    <property type="term" value="P:proteolysis"/>
    <property type="evidence" value="ECO:0007669"/>
    <property type="project" value="UniProtKB-KW"/>
</dbReference>
<dbReference type="InterPro" id="IPR021190">
    <property type="entry name" value="Pept_M10A"/>
</dbReference>
<dbReference type="GO" id="GO:0008270">
    <property type="term" value="F:zinc ion binding"/>
    <property type="evidence" value="ECO:0007669"/>
    <property type="project" value="InterPro"/>
</dbReference>
<evidence type="ECO:0000256" key="2">
    <source>
        <dbReference type="ARBA" id="ARBA00022723"/>
    </source>
</evidence>
<evidence type="ECO:0000256" key="4">
    <source>
        <dbReference type="ARBA" id="ARBA00022833"/>
    </source>
</evidence>
<keyword evidence="4" id="KW-0862">Zinc</keyword>
<reference evidence="7 8" key="1">
    <citation type="journal article" date="2016" name="Nat. Commun.">
        <title>Thousands of microbial genomes shed light on interconnected biogeochemical processes in an aquifer system.</title>
        <authorList>
            <person name="Anantharaman K."/>
            <person name="Brown C.T."/>
            <person name="Hug L.A."/>
            <person name="Sharon I."/>
            <person name="Castelle C.J."/>
            <person name="Probst A.J."/>
            <person name="Thomas B.C."/>
            <person name="Singh A."/>
            <person name="Wilkins M.J."/>
            <person name="Karaoz U."/>
            <person name="Brodie E.L."/>
            <person name="Williams K.H."/>
            <person name="Hubbard S.S."/>
            <person name="Banfield J.F."/>
        </authorList>
    </citation>
    <scope>NUCLEOTIDE SEQUENCE [LARGE SCALE GENOMIC DNA]</scope>
</reference>
<keyword evidence="3" id="KW-0378">Hydrolase</keyword>
<dbReference type="PRINTS" id="PR00138">
    <property type="entry name" value="MATRIXIN"/>
</dbReference>
<dbReference type="GO" id="GO:0004222">
    <property type="term" value="F:metalloendopeptidase activity"/>
    <property type="evidence" value="ECO:0007669"/>
    <property type="project" value="InterPro"/>
</dbReference>
<evidence type="ECO:0000256" key="3">
    <source>
        <dbReference type="ARBA" id="ARBA00022801"/>
    </source>
</evidence>
<protein>
    <recommendedName>
        <fullName evidence="6">Peptidase M10 metallopeptidase domain-containing protein</fullName>
    </recommendedName>
</protein>
<evidence type="ECO:0000256" key="5">
    <source>
        <dbReference type="SAM" id="Coils"/>
    </source>
</evidence>
<sequence length="289" mass="33089">MKIPKFIFTILFLFGLGYYLFAIPLPTVCDSTITYRVGTIDNRFHLSEDEFLTDIIQATTVWDSVAGKKLFAHDSNAELKVNLVFDERQSLSEVVQSTEKMTLENKQKLEAELEEYKQRSAAFDEHLNVLNSQIEGWNKRGGAPEEEYKRLQEETEALKKEANELNAMAAGLNINVEDYNGQIGQLNQASSNLSNVLLTKPEAGIYDPKENKIDIYFNVSKAELIHTLEHEFGHVLGLEHINNPNAIMYSRSSEITQPSEDDRIQLKNHCTKHTFFERAQKILKARYNQ</sequence>
<dbReference type="InterPro" id="IPR024079">
    <property type="entry name" value="MetalloPept_cat_dom_sf"/>
</dbReference>
<dbReference type="SUPFAM" id="SSF55486">
    <property type="entry name" value="Metalloproteases ('zincins'), catalytic domain"/>
    <property type="match status" value="1"/>
</dbReference>
<evidence type="ECO:0000259" key="6">
    <source>
        <dbReference type="Pfam" id="PF00413"/>
    </source>
</evidence>
<dbReference type="AlphaFoldDB" id="A0A1F7J5N3"/>
<dbReference type="EMBL" id="MGAQ01000010">
    <property type="protein sequence ID" value="OGK50926.1"/>
    <property type="molecule type" value="Genomic_DNA"/>
</dbReference>
<proteinExistence type="predicted"/>
<dbReference type="GO" id="GO:0031012">
    <property type="term" value="C:extracellular matrix"/>
    <property type="evidence" value="ECO:0007669"/>
    <property type="project" value="InterPro"/>
</dbReference>
<dbReference type="InterPro" id="IPR001818">
    <property type="entry name" value="Pept_M10_metallopeptidase"/>
</dbReference>
<feature type="domain" description="Peptidase M10 metallopeptidase" evidence="6">
    <location>
        <begin position="31"/>
        <end position="262"/>
    </location>
</feature>
<gene>
    <name evidence="7" type="ORF">A3B50_01465</name>
</gene>
<evidence type="ECO:0000313" key="7">
    <source>
        <dbReference type="EMBL" id="OGK50926.1"/>
    </source>
</evidence>
<feature type="coiled-coil region" evidence="5">
    <location>
        <begin position="99"/>
        <end position="175"/>
    </location>
</feature>
<dbReference type="Proteomes" id="UP000178558">
    <property type="component" value="Unassembled WGS sequence"/>
</dbReference>
<name>A0A1F7J5N3_9BACT</name>
<dbReference type="Gene3D" id="3.40.390.10">
    <property type="entry name" value="Collagenase (Catalytic Domain)"/>
    <property type="match status" value="1"/>
</dbReference>
<comment type="caution">
    <text evidence="7">The sequence shown here is derived from an EMBL/GenBank/DDBJ whole genome shotgun (WGS) entry which is preliminary data.</text>
</comment>
<accession>A0A1F7J5N3</accession>
<evidence type="ECO:0000256" key="1">
    <source>
        <dbReference type="ARBA" id="ARBA00022670"/>
    </source>
</evidence>
<keyword evidence="2" id="KW-0479">Metal-binding</keyword>